<evidence type="ECO:0000256" key="3">
    <source>
        <dbReference type="ARBA" id="ARBA00022679"/>
    </source>
</evidence>
<dbReference type="Gene3D" id="3.40.50.150">
    <property type="entry name" value="Vaccinia Virus protein VP39"/>
    <property type="match status" value="1"/>
</dbReference>
<dbReference type="AlphaFoldDB" id="A0A852YKU0"/>
<evidence type="ECO:0000256" key="2">
    <source>
        <dbReference type="ARBA" id="ARBA00022603"/>
    </source>
</evidence>
<name>A0A852YKU0_9MICO</name>
<evidence type="ECO:0000256" key="5">
    <source>
        <dbReference type="ARBA" id="ARBA00048391"/>
    </source>
</evidence>
<dbReference type="RefSeq" id="WP_179568244.1">
    <property type="nucleotide sequence ID" value="NZ_JACBZY010000001.1"/>
</dbReference>
<evidence type="ECO:0000259" key="6">
    <source>
        <dbReference type="Pfam" id="PF05175"/>
    </source>
</evidence>
<comment type="catalytic activity">
    <reaction evidence="5">
        <text>L-glutaminyl-[peptide chain release factor] + S-adenosyl-L-methionine = N(5)-methyl-L-glutaminyl-[peptide chain release factor] + S-adenosyl-L-homocysteine + H(+)</text>
        <dbReference type="Rhea" id="RHEA:42896"/>
        <dbReference type="Rhea" id="RHEA-COMP:10271"/>
        <dbReference type="Rhea" id="RHEA-COMP:10272"/>
        <dbReference type="ChEBI" id="CHEBI:15378"/>
        <dbReference type="ChEBI" id="CHEBI:30011"/>
        <dbReference type="ChEBI" id="CHEBI:57856"/>
        <dbReference type="ChEBI" id="CHEBI:59789"/>
        <dbReference type="ChEBI" id="CHEBI:61891"/>
        <dbReference type="EC" id="2.1.1.297"/>
    </reaction>
</comment>
<dbReference type="EMBL" id="JACBZY010000001">
    <property type="protein sequence ID" value="NYG99818.1"/>
    <property type="molecule type" value="Genomic_DNA"/>
</dbReference>
<dbReference type="Proteomes" id="UP000553888">
    <property type="component" value="Unassembled WGS sequence"/>
</dbReference>
<keyword evidence="8" id="KW-1185">Reference proteome</keyword>
<protein>
    <recommendedName>
        <fullName evidence="1">peptide chain release factor N(5)-glutamine methyltransferase</fullName>
        <ecNumber evidence="1">2.1.1.297</ecNumber>
    </recommendedName>
</protein>
<dbReference type="InterPro" id="IPR004556">
    <property type="entry name" value="HemK-like"/>
</dbReference>
<dbReference type="NCBIfam" id="TIGR00536">
    <property type="entry name" value="hemK_fam"/>
    <property type="match status" value="1"/>
</dbReference>
<dbReference type="InterPro" id="IPR022446">
    <property type="entry name" value="MeTrfrase_put"/>
</dbReference>
<dbReference type="InterPro" id="IPR050320">
    <property type="entry name" value="N5-glutamine_MTase"/>
</dbReference>
<gene>
    <name evidence="7" type="ORF">BJ979_002444</name>
</gene>
<sequence length="273" mass="28609">MTASDSTWIAQAVAALRAAGCVFAEDEAELIAAEVSPERRDRVVARRAAGEPLEQLVGWAEFRGLRIPVAPGVFVPRRRTGALVDVLAPLLHAGDAVVELCCGAGAVSAALAHEHPELSLQLHLGDIDPAAVSCAREALARVGIDPDRARTGDLFDAVPAAVRGRVDAIVANAPYVPTDEIALMPTEARDHEAPAALDGGADGLALHRRILAEAPAWLRPGGALIIETSRRQAETDLSLFEAAGFRAEIRRDEEVDGTVVLGRLGASQAADLG</sequence>
<dbReference type="SUPFAM" id="SSF53335">
    <property type="entry name" value="S-adenosyl-L-methionine-dependent methyltransferases"/>
    <property type="match status" value="1"/>
</dbReference>
<dbReference type="Pfam" id="PF05175">
    <property type="entry name" value="MTS"/>
    <property type="match status" value="1"/>
</dbReference>
<evidence type="ECO:0000256" key="4">
    <source>
        <dbReference type="ARBA" id="ARBA00022691"/>
    </source>
</evidence>
<dbReference type="GO" id="GO:0032259">
    <property type="term" value="P:methylation"/>
    <property type="evidence" value="ECO:0007669"/>
    <property type="project" value="UniProtKB-KW"/>
</dbReference>
<dbReference type="InterPro" id="IPR007848">
    <property type="entry name" value="Small_mtfrase_dom"/>
</dbReference>
<evidence type="ECO:0000313" key="7">
    <source>
        <dbReference type="EMBL" id="NYG99818.1"/>
    </source>
</evidence>
<dbReference type="EC" id="2.1.1.297" evidence="1"/>
<evidence type="ECO:0000256" key="1">
    <source>
        <dbReference type="ARBA" id="ARBA00012771"/>
    </source>
</evidence>
<dbReference type="PANTHER" id="PTHR18895:SF74">
    <property type="entry name" value="MTRF1L RELEASE FACTOR GLUTAMINE METHYLTRANSFERASE"/>
    <property type="match status" value="1"/>
</dbReference>
<evidence type="ECO:0000313" key="8">
    <source>
        <dbReference type="Proteomes" id="UP000553888"/>
    </source>
</evidence>
<dbReference type="GO" id="GO:0102559">
    <property type="term" value="F:peptide chain release factor N(5)-glutamine methyltransferase activity"/>
    <property type="evidence" value="ECO:0007669"/>
    <property type="project" value="UniProtKB-EC"/>
</dbReference>
<proteinExistence type="predicted"/>
<comment type="caution">
    <text evidence="7">The sequence shown here is derived from an EMBL/GenBank/DDBJ whole genome shotgun (WGS) entry which is preliminary data.</text>
</comment>
<organism evidence="7 8">
    <name type="scientific">Schumannella luteola</name>
    <dbReference type="NCBI Taxonomy" id="472059"/>
    <lineage>
        <taxon>Bacteria</taxon>
        <taxon>Bacillati</taxon>
        <taxon>Actinomycetota</taxon>
        <taxon>Actinomycetes</taxon>
        <taxon>Micrococcales</taxon>
        <taxon>Microbacteriaceae</taxon>
        <taxon>Schumannella</taxon>
    </lineage>
</organism>
<accession>A0A852YKU0</accession>
<dbReference type="PANTHER" id="PTHR18895">
    <property type="entry name" value="HEMK METHYLTRANSFERASE"/>
    <property type="match status" value="1"/>
</dbReference>
<keyword evidence="2 7" id="KW-0489">Methyltransferase</keyword>
<dbReference type="InterPro" id="IPR029063">
    <property type="entry name" value="SAM-dependent_MTases_sf"/>
</dbReference>
<feature type="domain" description="Methyltransferase small" evidence="6">
    <location>
        <begin position="80"/>
        <end position="187"/>
    </location>
</feature>
<dbReference type="CDD" id="cd02440">
    <property type="entry name" value="AdoMet_MTases"/>
    <property type="match status" value="1"/>
</dbReference>
<dbReference type="Gene3D" id="1.10.8.10">
    <property type="entry name" value="DNA helicase RuvA subunit, C-terminal domain"/>
    <property type="match status" value="1"/>
</dbReference>
<keyword evidence="4" id="KW-0949">S-adenosyl-L-methionine</keyword>
<keyword evidence="3 7" id="KW-0808">Transferase</keyword>
<reference evidence="7 8" key="1">
    <citation type="submission" date="2020-07" db="EMBL/GenBank/DDBJ databases">
        <title>Sequencing the genomes of 1000 actinobacteria strains.</title>
        <authorList>
            <person name="Klenk H.-P."/>
        </authorList>
    </citation>
    <scope>NUCLEOTIDE SEQUENCE [LARGE SCALE GENOMIC DNA]</scope>
    <source>
        <strain evidence="7 8">DSM 23141</strain>
    </source>
</reference>
<dbReference type="NCBIfam" id="TIGR03704">
    <property type="entry name" value="PrmC_rel_meth"/>
    <property type="match status" value="1"/>
</dbReference>